<protein>
    <submittedName>
        <fullName evidence="2">Uncharacterized protein</fullName>
    </submittedName>
</protein>
<dbReference type="EnsemblMetazoa" id="GAUT024672-RA">
    <property type="protein sequence ID" value="GAUT024672-PA"/>
    <property type="gene ID" value="GAUT024672"/>
</dbReference>
<feature type="transmembrane region" description="Helical" evidence="1">
    <location>
        <begin position="49"/>
        <end position="75"/>
    </location>
</feature>
<dbReference type="VEuPathDB" id="VectorBase:GAUT024672"/>
<sequence length="117" mass="12258">MSTTSTHEHTIQMLTDQCKVTPDADFLCSIVAIAAIADAAAAADAAADAAAVASASVTGAIVIAVLFIKSFGYCYPLQKGKSRAMKTPVYVSRINLRVMSPKTTIDLSYNCTPEAQV</sequence>
<evidence type="ECO:0000313" key="3">
    <source>
        <dbReference type="Proteomes" id="UP000078200"/>
    </source>
</evidence>
<organism evidence="2 3">
    <name type="scientific">Glossina austeni</name>
    <name type="common">Savannah tsetse fly</name>
    <dbReference type="NCBI Taxonomy" id="7395"/>
    <lineage>
        <taxon>Eukaryota</taxon>
        <taxon>Metazoa</taxon>
        <taxon>Ecdysozoa</taxon>
        <taxon>Arthropoda</taxon>
        <taxon>Hexapoda</taxon>
        <taxon>Insecta</taxon>
        <taxon>Pterygota</taxon>
        <taxon>Neoptera</taxon>
        <taxon>Endopterygota</taxon>
        <taxon>Diptera</taxon>
        <taxon>Brachycera</taxon>
        <taxon>Muscomorpha</taxon>
        <taxon>Hippoboscoidea</taxon>
        <taxon>Glossinidae</taxon>
        <taxon>Glossina</taxon>
    </lineage>
</organism>
<accession>A0A1A9V3M3</accession>
<keyword evidence="1" id="KW-1133">Transmembrane helix</keyword>
<evidence type="ECO:0000313" key="2">
    <source>
        <dbReference type="EnsemblMetazoa" id="GAUT024672-PA"/>
    </source>
</evidence>
<proteinExistence type="predicted"/>
<keyword evidence="1" id="KW-0472">Membrane</keyword>
<reference evidence="2" key="1">
    <citation type="submission" date="2020-05" db="UniProtKB">
        <authorList>
            <consortium name="EnsemblMetazoa"/>
        </authorList>
    </citation>
    <scope>IDENTIFICATION</scope>
    <source>
        <strain evidence="2">TTRI</strain>
    </source>
</reference>
<evidence type="ECO:0000256" key="1">
    <source>
        <dbReference type="SAM" id="Phobius"/>
    </source>
</evidence>
<keyword evidence="3" id="KW-1185">Reference proteome</keyword>
<dbReference type="AlphaFoldDB" id="A0A1A9V3M3"/>
<feature type="transmembrane region" description="Helical" evidence="1">
    <location>
        <begin position="24"/>
        <end position="43"/>
    </location>
</feature>
<dbReference type="Proteomes" id="UP000078200">
    <property type="component" value="Unassembled WGS sequence"/>
</dbReference>
<keyword evidence="1" id="KW-0812">Transmembrane</keyword>
<name>A0A1A9V3M3_GLOAU</name>